<accession>A0A8T0I065</accession>
<reference evidence="1" key="1">
    <citation type="submission" date="2020-06" db="EMBL/GenBank/DDBJ databases">
        <title>WGS assembly of Ceratodon purpureus strain R40.</title>
        <authorList>
            <person name="Carey S.B."/>
            <person name="Jenkins J."/>
            <person name="Shu S."/>
            <person name="Lovell J.T."/>
            <person name="Sreedasyam A."/>
            <person name="Maumus F."/>
            <person name="Tiley G.P."/>
            <person name="Fernandez-Pozo N."/>
            <person name="Barry K."/>
            <person name="Chen C."/>
            <person name="Wang M."/>
            <person name="Lipzen A."/>
            <person name="Daum C."/>
            <person name="Saski C.A."/>
            <person name="Payton A.C."/>
            <person name="Mcbreen J.C."/>
            <person name="Conrad R.E."/>
            <person name="Kollar L.M."/>
            <person name="Olsson S."/>
            <person name="Huttunen S."/>
            <person name="Landis J.B."/>
            <person name="Wickett N.J."/>
            <person name="Johnson M.G."/>
            <person name="Rensing S.A."/>
            <person name="Grimwood J."/>
            <person name="Schmutz J."/>
            <person name="Mcdaniel S.F."/>
        </authorList>
    </citation>
    <scope>NUCLEOTIDE SEQUENCE</scope>
    <source>
        <strain evidence="1">R40</strain>
    </source>
</reference>
<dbReference type="EMBL" id="CM026425">
    <property type="protein sequence ID" value="KAG0576417.1"/>
    <property type="molecule type" value="Genomic_DNA"/>
</dbReference>
<sequence length="130" mass="13972">MAASNSFGVVPSWMARVFVCTEACRAAGVMLYPEAFMSSVSIFCVDGEGLLALRGLGALSLLLLNEDVGPKAFSLRWFPESSSVDGDSAGLCRPRRVYVVSAGLVDCRAKRNVCEANLKLGPLVWKAHEM</sequence>
<dbReference type="Proteomes" id="UP000822688">
    <property type="component" value="Chromosome 5"/>
</dbReference>
<evidence type="ECO:0000313" key="1">
    <source>
        <dbReference type="EMBL" id="KAG0576417.1"/>
    </source>
</evidence>
<proteinExistence type="predicted"/>
<keyword evidence="2" id="KW-1185">Reference proteome</keyword>
<dbReference type="AlphaFoldDB" id="A0A8T0I065"/>
<organism evidence="1 2">
    <name type="scientific">Ceratodon purpureus</name>
    <name type="common">Fire moss</name>
    <name type="synonym">Dicranum purpureum</name>
    <dbReference type="NCBI Taxonomy" id="3225"/>
    <lineage>
        <taxon>Eukaryota</taxon>
        <taxon>Viridiplantae</taxon>
        <taxon>Streptophyta</taxon>
        <taxon>Embryophyta</taxon>
        <taxon>Bryophyta</taxon>
        <taxon>Bryophytina</taxon>
        <taxon>Bryopsida</taxon>
        <taxon>Dicranidae</taxon>
        <taxon>Pseudoditrichales</taxon>
        <taxon>Ditrichaceae</taxon>
        <taxon>Ceratodon</taxon>
    </lineage>
</organism>
<gene>
    <name evidence="1" type="ORF">KC19_5G078100</name>
</gene>
<name>A0A8T0I065_CERPU</name>
<protein>
    <submittedName>
        <fullName evidence="1">Uncharacterized protein</fullName>
    </submittedName>
</protein>
<evidence type="ECO:0000313" key="2">
    <source>
        <dbReference type="Proteomes" id="UP000822688"/>
    </source>
</evidence>
<comment type="caution">
    <text evidence="1">The sequence shown here is derived from an EMBL/GenBank/DDBJ whole genome shotgun (WGS) entry which is preliminary data.</text>
</comment>